<accession>A0A6J4K410</accession>
<dbReference type="AlphaFoldDB" id="A0A6J4K410"/>
<feature type="non-terminal residue" evidence="1">
    <location>
        <position position="110"/>
    </location>
</feature>
<proteinExistence type="predicted"/>
<evidence type="ECO:0000313" key="1">
    <source>
        <dbReference type="EMBL" id="CAA9295215.1"/>
    </source>
</evidence>
<sequence length="110" mass="12030">GYVLHGRGPLPVGSGAVYGAARSEGSPRHDVYAARGVTRNGEVRLWLGTLGIRRSAGGAPARLYQRLQRHDLAGPRRQHCGNCADQYGMARYRGLRNQRNSGQDDLRSTM</sequence>
<name>A0A6J4K410_9CHLR</name>
<dbReference type="EMBL" id="CADCTR010001418">
    <property type="protein sequence ID" value="CAA9295215.1"/>
    <property type="molecule type" value="Genomic_DNA"/>
</dbReference>
<protein>
    <submittedName>
        <fullName evidence="1">Beta-lactamase class C-like and penicillin binding proteins (PBPs) superfamily</fullName>
    </submittedName>
</protein>
<organism evidence="1">
    <name type="scientific">uncultured Chloroflexia bacterium</name>
    <dbReference type="NCBI Taxonomy" id="1672391"/>
    <lineage>
        <taxon>Bacteria</taxon>
        <taxon>Bacillati</taxon>
        <taxon>Chloroflexota</taxon>
        <taxon>Chloroflexia</taxon>
        <taxon>environmental samples</taxon>
    </lineage>
</organism>
<reference evidence="1" key="1">
    <citation type="submission" date="2020-02" db="EMBL/GenBank/DDBJ databases">
        <authorList>
            <person name="Meier V. D."/>
        </authorList>
    </citation>
    <scope>NUCLEOTIDE SEQUENCE</scope>
    <source>
        <strain evidence="1">AVDCRST_MAG93</strain>
    </source>
</reference>
<gene>
    <name evidence="1" type="ORF">AVDCRST_MAG93-4204</name>
</gene>
<feature type="non-terminal residue" evidence="1">
    <location>
        <position position="1"/>
    </location>
</feature>